<protein>
    <submittedName>
        <fullName evidence="1">DUF2267 domain-containing protein</fullName>
    </submittedName>
</protein>
<accession>A0ABD5YR48</accession>
<evidence type="ECO:0000313" key="2">
    <source>
        <dbReference type="Proteomes" id="UP001596417"/>
    </source>
</evidence>
<name>A0ABD5YR48_9EURY</name>
<sequence>MNYEAFIQNVESRSDLDSRKEAVTAADTTLQTLSQRISRGEATNLAKRLPDELADSVTTDETESAEEFSADVFVERVQTYEQEHTTLDAAHAERHVQAVLESLSEAINRNEWRSVRSQLPSDYGSLYETN</sequence>
<gene>
    <name evidence="1" type="ORF">ACFQL7_11960</name>
</gene>
<dbReference type="Pfam" id="PF10025">
    <property type="entry name" value="DUF2267"/>
    <property type="match status" value="1"/>
</dbReference>
<reference evidence="1 2" key="1">
    <citation type="journal article" date="2019" name="Int. J. Syst. Evol. Microbiol.">
        <title>The Global Catalogue of Microorganisms (GCM) 10K type strain sequencing project: providing services to taxonomists for standard genome sequencing and annotation.</title>
        <authorList>
            <consortium name="The Broad Institute Genomics Platform"/>
            <consortium name="The Broad Institute Genome Sequencing Center for Infectious Disease"/>
            <person name="Wu L."/>
            <person name="Ma J."/>
        </authorList>
    </citation>
    <scope>NUCLEOTIDE SEQUENCE [LARGE SCALE GENOMIC DNA]</scope>
    <source>
        <strain evidence="1 2">RDMS1</strain>
    </source>
</reference>
<dbReference type="AlphaFoldDB" id="A0ABD5YR48"/>
<dbReference type="Gene3D" id="1.10.490.110">
    <property type="entry name" value="Uncharacterized conserved protein DUF2267"/>
    <property type="match status" value="1"/>
</dbReference>
<dbReference type="InterPro" id="IPR018727">
    <property type="entry name" value="DUF2267"/>
</dbReference>
<comment type="caution">
    <text evidence="1">The sequence shown here is derived from an EMBL/GenBank/DDBJ whole genome shotgun (WGS) entry which is preliminary data.</text>
</comment>
<dbReference type="RefSeq" id="WP_264822275.1">
    <property type="nucleotide sequence ID" value="NZ_CP110249.1"/>
</dbReference>
<proteinExistence type="predicted"/>
<dbReference type="EMBL" id="JBHTAX010000001">
    <property type="protein sequence ID" value="MFC7190489.1"/>
    <property type="molecule type" value="Genomic_DNA"/>
</dbReference>
<keyword evidence="2" id="KW-1185">Reference proteome</keyword>
<evidence type="ECO:0000313" key="1">
    <source>
        <dbReference type="EMBL" id="MFC7190489.1"/>
    </source>
</evidence>
<organism evidence="1 2">
    <name type="scientific">Halocatena marina</name>
    <dbReference type="NCBI Taxonomy" id="2934937"/>
    <lineage>
        <taxon>Archaea</taxon>
        <taxon>Methanobacteriati</taxon>
        <taxon>Methanobacteriota</taxon>
        <taxon>Stenosarchaea group</taxon>
        <taxon>Halobacteria</taxon>
        <taxon>Halobacteriales</taxon>
        <taxon>Natronomonadaceae</taxon>
        <taxon>Halocatena</taxon>
    </lineage>
</organism>
<dbReference type="InterPro" id="IPR038282">
    <property type="entry name" value="DUF2267_sf"/>
</dbReference>
<dbReference type="GeneID" id="76200105"/>
<dbReference type="Proteomes" id="UP001596417">
    <property type="component" value="Unassembled WGS sequence"/>
</dbReference>